<reference evidence="1 2" key="1">
    <citation type="journal article" date="2018" name="Nat. Ecol. Evol.">
        <title>Pezizomycetes genomes reveal the molecular basis of ectomycorrhizal truffle lifestyle.</title>
        <authorList>
            <person name="Murat C."/>
            <person name="Payen T."/>
            <person name="Noel B."/>
            <person name="Kuo A."/>
            <person name="Morin E."/>
            <person name="Chen J."/>
            <person name="Kohler A."/>
            <person name="Krizsan K."/>
            <person name="Balestrini R."/>
            <person name="Da Silva C."/>
            <person name="Montanini B."/>
            <person name="Hainaut M."/>
            <person name="Levati E."/>
            <person name="Barry K.W."/>
            <person name="Belfiori B."/>
            <person name="Cichocki N."/>
            <person name="Clum A."/>
            <person name="Dockter R.B."/>
            <person name="Fauchery L."/>
            <person name="Guy J."/>
            <person name="Iotti M."/>
            <person name="Le Tacon F."/>
            <person name="Lindquist E.A."/>
            <person name="Lipzen A."/>
            <person name="Malagnac F."/>
            <person name="Mello A."/>
            <person name="Molinier V."/>
            <person name="Miyauchi S."/>
            <person name="Poulain J."/>
            <person name="Riccioni C."/>
            <person name="Rubini A."/>
            <person name="Sitrit Y."/>
            <person name="Splivallo R."/>
            <person name="Traeger S."/>
            <person name="Wang M."/>
            <person name="Zifcakova L."/>
            <person name="Wipf D."/>
            <person name="Zambonelli A."/>
            <person name="Paolocci F."/>
            <person name="Nowrousian M."/>
            <person name="Ottonello S."/>
            <person name="Baldrian P."/>
            <person name="Spatafora J.W."/>
            <person name="Henrissat B."/>
            <person name="Nagy L.G."/>
            <person name="Aury J.M."/>
            <person name="Wincker P."/>
            <person name="Grigoriev I.V."/>
            <person name="Bonfante P."/>
            <person name="Martin F.M."/>
        </authorList>
    </citation>
    <scope>NUCLEOTIDE SEQUENCE [LARGE SCALE GENOMIC DNA]</scope>
    <source>
        <strain evidence="1 2">120613-1</strain>
    </source>
</reference>
<keyword evidence="2" id="KW-1185">Reference proteome</keyword>
<dbReference type="STRING" id="1336337.A0A3N4J268"/>
<dbReference type="Proteomes" id="UP000276215">
    <property type="component" value="Unassembled WGS sequence"/>
</dbReference>
<evidence type="ECO:0000313" key="1">
    <source>
        <dbReference type="EMBL" id="RPA92452.1"/>
    </source>
</evidence>
<name>A0A3N4J268_9PEZI</name>
<dbReference type="AlphaFoldDB" id="A0A3N4J268"/>
<sequence>MTVDFDVAVQSFLYFHGITDCNFEVIEIQLKAVQWRSAVHFMFENSLNAAVLHIMLGPEHDIVSVDLYMKIVIKIASIPEHSEDMIAGVGATQFQVQGVWSKEEDQGLRPSTWEGREAWPSLMMEVGYLEMIGLLHIDVEWWLLYSEGQTQFVIIEKIHRNPFHFHIECWMMGPPMAGIGDLWISKCIQDFNIDSAGAVTSPLGSTEL</sequence>
<evidence type="ECO:0000313" key="2">
    <source>
        <dbReference type="Proteomes" id="UP000276215"/>
    </source>
</evidence>
<protein>
    <submittedName>
        <fullName evidence="1">Uncharacterized protein</fullName>
    </submittedName>
</protein>
<gene>
    <name evidence="1" type="ORF">L873DRAFT_1862119</name>
</gene>
<dbReference type="OrthoDB" id="76567at2759"/>
<accession>A0A3N4J268</accession>
<dbReference type="EMBL" id="ML120473">
    <property type="protein sequence ID" value="RPA92452.1"/>
    <property type="molecule type" value="Genomic_DNA"/>
</dbReference>
<proteinExistence type="predicted"/>
<organism evidence="1 2">
    <name type="scientific">Choiromyces venosus 120613-1</name>
    <dbReference type="NCBI Taxonomy" id="1336337"/>
    <lineage>
        <taxon>Eukaryota</taxon>
        <taxon>Fungi</taxon>
        <taxon>Dikarya</taxon>
        <taxon>Ascomycota</taxon>
        <taxon>Pezizomycotina</taxon>
        <taxon>Pezizomycetes</taxon>
        <taxon>Pezizales</taxon>
        <taxon>Tuberaceae</taxon>
        <taxon>Choiromyces</taxon>
    </lineage>
</organism>